<gene>
    <name evidence="3" type="ORF">CYMTET_25854</name>
</gene>
<keyword evidence="4" id="KW-1185">Reference proteome</keyword>
<feature type="region of interest" description="Disordered" evidence="1">
    <location>
        <begin position="744"/>
        <end position="775"/>
    </location>
</feature>
<feature type="region of interest" description="Disordered" evidence="1">
    <location>
        <begin position="454"/>
        <end position="480"/>
    </location>
</feature>
<feature type="transmembrane region" description="Helical" evidence="2">
    <location>
        <begin position="834"/>
        <end position="855"/>
    </location>
</feature>
<keyword evidence="2" id="KW-0472">Membrane</keyword>
<proteinExistence type="predicted"/>
<accession>A0AAE0FT16</accession>
<evidence type="ECO:0000313" key="3">
    <source>
        <dbReference type="EMBL" id="KAK3265469.1"/>
    </source>
</evidence>
<comment type="caution">
    <text evidence="3">The sequence shown here is derived from an EMBL/GenBank/DDBJ whole genome shotgun (WGS) entry which is preliminary data.</text>
</comment>
<dbReference type="Proteomes" id="UP001190700">
    <property type="component" value="Unassembled WGS sequence"/>
</dbReference>
<protein>
    <submittedName>
        <fullName evidence="3">Uncharacterized protein</fullName>
    </submittedName>
</protein>
<dbReference type="AlphaFoldDB" id="A0AAE0FT16"/>
<feature type="compositionally biased region" description="Basic and acidic residues" evidence="1">
    <location>
        <begin position="749"/>
        <end position="762"/>
    </location>
</feature>
<feature type="region of interest" description="Disordered" evidence="1">
    <location>
        <begin position="901"/>
        <end position="922"/>
    </location>
</feature>
<feature type="region of interest" description="Disordered" evidence="1">
    <location>
        <begin position="1"/>
        <end position="31"/>
    </location>
</feature>
<keyword evidence="2" id="KW-1133">Transmembrane helix</keyword>
<dbReference type="EMBL" id="LGRX02013903">
    <property type="protein sequence ID" value="KAK3265469.1"/>
    <property type="molecule type" value="Genomic_DNA"/>
</dbReference>
<evidence type="ECO:0000256" key="2">
    <source>
        <dbReference type="SAM" id="Phobius"/>
    </source>
</evidence>
<feature type="compositionally biased region" description="Acidic residues" evidence="1">
    <location>
        <begin position="1"/>
        <end position="15"/>
    </location>
</feature>
<evidence type="ECO:0000256" key="1">
    <source>
        <dbReference type="SAM" id="MobiDB-lite"/>
    </source>
</evidence>
<keyword evidence="2" id="KW-0812">Transmembrane</keyword>
<organism evidence="3 4">
    <name type="scientific">Cymbomonas tetramitiformis</name>
    <dbReference type="NCBI Taxonomy" id="36881"/>
    <lineage>
        <taxon>Eukaryota</taxon>
        <taxon>Viridiplantae</taxon>
        <taxon>Chlorophyta</taxon>
        <taxon>Pyramimonadophyceae</taxon>
        <taxon>Pyramimonadales</taxon>
        <taxon>Pyramimonadaceae</taxon>
        <taxon>Cymbomonas</taxon>
    </lineage>
</organism>
<feature type="compositionally biased region" description="Basic and acidic residues" evidence="1">
    <location>
        <begin position="461"/>
        <end position="480"/>
    </location>
</feature>
<name>A0AAE0FT16_9CHLO</name>
<sequence>MPEEDAGADLVDASEDQGTKSEGDPVAAPTTAKFGAWMKSAWTRSAAGVKKMGEDTKALTKKLETDTKALTKKLESETKALTKKIGEDTNALATKIKEDEGLKKFTSSVKTTYTDAMKKGGELKTSIQDSENFQKVSETMKNTNAKVTETMKNTNAKVTTSVKTGFTDAVKKGEALSESVSSKIEERKESMLTSKSGESLKLVTANCSWCTANTAHALVEQSFVSRSQYSCTACDNSTLPCKNAIKDLKETGKCGCGFARGHSDGSEDLCLVCARLLPEWSPDQLSSLDRMAYCSWCFQLGNQTFIKRAGKNMRDQYRCAGCKRGTFACSSCSDGMAQKGLPGIDLIDRQCAKCSGKVHDWLDHQSVTTTSGWCSWCYSFGKHQLESSTMMPHLMRSAYRCEGCQGITLACRTCKQGMACIGVGSSLTHLRCSRCQMGDAKWLPIVNKRKQVMGEDAAGQHADEQRRGDEAPQQSERSEVLRNMTKLSPIRKIAEEADLLRPFLLLVSMDSKGRNRIAVSLGFSLVLEDVFGDAHGEAACILFKTKFGIQERCTGSAEKIQEKSVRAIRRGSVTDVAVDQEMAEAGAKWQPSSIATWHTTLERSKQFLENSWSKADEACSSPPAKGAAEDGAESGSHKGGAPEKEEGESEESAAAAEGAPPTSPPAPVASRASLAEQAALEAQVMSLLNFIQQQKMTLQEVKLTQRITEKLMEKLMEQDESEEPINVETVTYAIASLVTTMKLTQSTQKSKEQDESPKAKDDDGSDTSDAQEVKEVELSDEDLDQFVLLLMGKELGSRNDLQREFGGNHPIMHMLKRWTATGVAFKVAILGSMFAGPIALAVVSGVTLVTGYIYILPKDLANLSMGATPDVLMPTIVQILLQRFTLTLQGINLGQIIASAPSSDDKNTTQDSELPVSITAAE</sequence>
<evidence type="ECO:0000313" key="4">
    <source>
        <dbReference type="Proteomes" id="UP001190700"/>
    </source>
</evidence>
<feature type="region of interest" description="Disordered" evidence="1">
    <location>
        <begin position="613"/>
        <end position="671"/>
    </location>
</feature>
<reference evidence="3 4" key="1">
    <citation type="journal article" date="2015" name="Genome Biol. Evol.">
        <title>Comparative Genomics of a Bacterivorous Green Alga Reveals Evolutionary Causalities and Consequences of Phago-Mixotrophic Mode of Nutrition.</title>
        <authorList>
            <person name="Burns J.A."/>
            <person name="Paasch A."/>
            <person name="Narechania A."/>
            <person name="Kim E."/>
        </authorList>
    </citation>
    <scope>NUCLEOTIDE SEQUENCE [LARGE SCALE GENOMIC DNA]</scope>
    <source>
        <strain evidence="3 4">PLY_AMNH</strain>
    </source>
</reference>